<gene>
    <name evidence="1" type="ORF">K443DRAFT_678271</name>
</gene>
<protein>
    <submittedName>
        <fullName evidence="1">Uncharacterized protein</fullName>
    </submittedName>
</protein>
<dbReference type="EMBL" id="KN838604">
    <property type="protein sequence ID" value="KIK01607.1"/>
    <property type="molecule type" value="Genomic_DNA"/>
</dbReference>
<reference evidence="2" key="2">
    <citation type="submission" date="2015-01" db="EMBL/GenBank/DDBJ databases">
        <title>Evolutionary Origins and Diversification of the Mycorrhizal Mutualists.</title>
        <authorList>
            <consortium name="DOE Joint Genome Institute"/>
            <consortium name="Mycorrhizal Genomics Consortium"/>
            <person name="Kohler A."/>
            <person name="Kuo A."/>
            <person name="Nagy L.G."/>
            <person name="Floudas D."/>
            <person name="Copeland A."/>
            <person name="Barry K.W."/>
            <person name="Cichocki N."/>
            <person name="Veneault-Fourrey C."/>
            <person name="LaButti K."/>
            <person name="Lindquist E.A."/>
            <person name="Lipzen A."/>
            <person name="Lundell T."/>
            <person name="Morin E."/>
            <person name="Murat C."/>
            <person name="Riley R."/>
            <person name="Ohm R."/>
            <person name="Sun H."/>
            <person name="Tunlid A."/>
            <person name="Henrissat B."/>
            <person name="Grigoriev I.V."/>
            <person name="Hibbett D.S."/>
            <person name="Martin F."/>
        </authorList>
    </citation>
    <scope>NUCLEOTIDE SEQUENCE [LARGE SCALE GENOMIC DNA]</scope>
    <source>
        <strain evidence="2">LaAM-08-1</strain>
    </source>
</reference>
<dbReference type="HOGENOM" id="CLU_2922987_0_0_1"/>
<evidence type="ECO:0000313" key="2">
    <source>
        <dbReference type="Proteomes" id="UP000054477"/>
    </source>
</evidence>
<keyword evidence="2" id="KW-1185">Reference proteome</keyword>
<proteinExistence type="predicted"/>
<name>A0A0C9XVF7_9AGAR</name>
<evidence type="ECO:0000313" key="1">
    <source>
        <dbReference type="EMBL" id="KIK01607.1"/>
    </source>
</evidence>
<reference evidence="1 2" key="1">
    <citation type="submission" date="2014-04" db="EMBL/GenBank/DDBJ databases">
        <authorList>
            <consortium name="DOE Joint Genome Institute"/>
            <person name="Kuo A."/>
            <person name="Kohler A."/>
            <person name="Nagy L.G."/>
            <person name="Floudas D."/>
            <person name="Copeland A."/>
            <person name="Barry K.W."/>
            <person name="Cichocki N."/>
            <person name="Veneault-Fourrey C."/>
            <person name="LaButti K."/>
            <person name="Lindquist E.A."/>
            <person name="Lipzen A."/>
            <person name="Lundell T."/>
            <person name="Morin E."/>
            <person name="Murat C."/>
            <person name="Sun H."/>
            <person name="Tunlid A."/>
            <person name="Henrissat B."/>
            <person name="Grigoriev I.V."/>
            <person name="Hibbett D.S."/>
            <person name="Martin F."/>
            <person name="Nordberg H.P."/>
            <person name="Cantor M.N."/>
            <person name="Hua S.X."/>
        </authorList>
    </citation>
    <scope>NUCLEOTIDE SEQUENCE [LARGE SCALE GENOMIC DNA]</scope>
    <source>
        <strain evidence="1 2">LaAM-08-1</strain>
    </source>
</reference>
<organism evidence="1 2">
    <name type="scientific">Laccaria amethystina LaAM-08-1</name>
    <dbReference type="NCBI Taxonomy" id="1095629"/>
    <lineage>
        <taxon>Eukaryota</taxon>
        <taxon>Fungi</taxon>
        <taxon>Dikarya</taxon>
        <taxon>Basidiomycota</taxon>
        <taxon>Agaricomycotina</taxon>
        <taxon>Agaricomycetes</taxon>
        <taxon>Agaricomycetidae</taxon>
        <taxon>Agaricales</taxon>
        <taxon>Agaricineae</taxon>
        <taxon>Hydnangiaceae</taxon>
        <taxon>Laccaria</taxon>
    </lineage>
</organism>
<sequence>MSDNDLTLRHALDSCVVLELKCPYGSFYRLGLECGASPYPISPRASPPVMICVAEFGGLRT</sequence>
<dbReference type="Proteomes" id="UP000054477">
    <property type="component" value="Unassembled WGS sequence"/>
</dbReference>
<dbReference type="AlphaFoldDB" id="A0A0C9XVF7"/>
<accession>A0A0C9XVF7</accession>